<dbReference type="RefSeq" id="WP_100024503.1">
    <property type="nucleotide sequence ID" value="NZ_CP024699.1"/>
</dbReference>
<sequence>MSNIDKFKKLYNFEFEKIKTGSFEEVSEKYLATYKDGKEKGYTPVFLTVDEYLLKTFEISMKDENTDNMIDIFNKNLEKAKNINPIELFNKFIEQNADSIKSNVNEDFTKNNYEINDSNKNNLKFLTIFNNEGNLKDNVILVKVPTIKPYEILAYFGMGSEGIATVKYWYEKYGAVPAAITYDEIEFYVERPVLTFEEAKKLAIEQYAFCYGLLWECYDTLDELASAIYKNVHWYFWWS</sequence>
<gene>
    <name evidence="2" type="ORF">CTM72_03485</name>
</gene>
<dbReference type="AlphaFoldDB" id="A0A2D3NV39"/>
<reference evidence="2 3" key="1">
    <citation type="submission" date="2017-11" db="EMBL/GenBank/DDBJ databases">
        <title>Genome sequencing of Fusobacterium periodonticum KCOM 1261.</title>
        <authorList>
            <person name="Kook J.-K."/>
            <person name="Park S.-N."/>
            <person name="Lim Y.K."/>
        </authorList>
    </citation>
    <scope>NUCLEOTIDE SEQUENCE [LARGE SCALE GENOMIC DNA]</scope>
    <source>
        <strain evidence="2 3">KCOM 1261</strain>
    </source>
</reference>
<dbReference type="InterPro" id="IPR025349">
    <property type="entry name" value="DUF4253"/>
</dbReference>
<dbReference type="Proteomes" id="UP000230056">
    <property type="component" value="Chromosome"/>
</dbReference>
<evidence type="ECO:0000313" key="2">
    <source>
        <dbReference type="EMBL" id="ATV58896.1"/>
    </source>
</evidence>
<feature type="domain" description="DUF4253" evidence="1">
    <location>
        <begin position="141"/>
        <end position="238"/>
    </location>
</feature>
<evidence type="ECO:0000313" key="3">
    <source>
        <dbReference type="Proteomes" id="UP000230056"/>
    </source>
</evidence>
<organism evidence="2 3">
    <name type="scientific">Fusobacterium pseudoperiodonticum</name>
    <dbReference type="NCBI Taxonomy" id="2663009"/>
    <lineage>
        <taxon>Bacteria</taxon>
        <taxon>Fusobacteriati</taxon>
        <taxon>Fusobacteriota</taxon>
        <taxon>Fusobacteriia</taxon>
        <taxon>Fusobacteriales</taxon>
        <taxon>Fusobacteriaceae</taxon>
        <taxon>Fusobacterium</taxon>
    </lineage>
</organism>
<name>A0A2D3NV39_9FUSO</name>
<accession>A0A2D3NV39</accession>
<protein>
    <recommendedName>
        <fullName evidence="1">DUF4253 domain-containing protein</fullName>
    </recommendedName>
</protein>
<proteinExistence type="predicted"/>
<evidence type="ECO:0000259" key="1">
    <source>
        <dbReference type="Pfam" id="PF14062"/>
    </source>
</evidence>
<dbReference type="EMBL" id="CP024699">
    <property type="protein sequence ID" value="ATV58896.1"/>
    <property type="molecule type" value="Genomic_DNA"/>
</dbReference>
<dbReference type="Pfam" id="PF14062">
    <property type="entry name" value="DUF4253"/>
    <property type="match status" value="1"/>
</dbReference>